<protein>
    <submittedName>
        <fullName evidence="1">Uncharacterized protein</fullName>
    </submittedName>
</protein>
<proteinExistence type="predicted"/>
<evidence type="ECO:0000313" key="2">
    <source>
        <dbReference type="Proteomes" id="UP000738325"/>
    </source>
</evidence>
<dbReference type="AlphaFoldDB" id="A0A9P6QZY3"/>
<sequence>MSFEDIYVAGEITSTIISMPTTKYTLMKFLNGKSVSVLYNFLNYLDDLGSRAIDAREAATALADEEKFEQQIEHKIPTALKEKKTFQQSVIYSPTKKRT</sequence>
<accession>A0A9P6QZY3</accession>
<reference evidence="1" key="1">
    <citation type="journal article" date="2020" name="Fungal Divers.">
        <title>Resolving the Mortierellaceae phylogeny through synthesis of multi-gene phylogenetics and phylogenomics.</title>
        <authorList>
            <person name="Vandepol N."/>
            <person name="Liber J."/>
            <person name="Desiro A."/>
            <person name="Na H."/>
            <person name="Kennedy M."/>
            <person name="Barry K."/>
            <person name="Grigoriev I.V."/>
            <person name="Miller A.N."/>
            <person name="O'Donnell K."/>
            <person name="Stajich J.E."/>
            <person name="Bonito G."/>
        </authorList>
    </citation>
    <scope>NUCLEOTIDE SEQUENCE</scope>
    <source>
        <strain evidence="1">REB-010B</strain>
    </source>
</reference>
<organism evidence="1 2">
    <name type="scientific">Dissophora globulifera</name>
    <dbReference type="NCBI Taxonomy" id="979702"/>
    <lineage>
        <taxon>Eukaryota</taxon>
        <taxon>Fungi</taxon>
        <taxon>Fungi incertae sedis</taxon>
        <taxon>Mucoromycota</taxon>
        <taxon>Mortierellomycotina</taxon>
        <taxon>Mortierellomycetes</taxon>
        <taxon>Mortierellales</taxon>
        <taxon>Mortierellaceae</taxon>
        <taxon>Dissophora</taxon>
    </lineage>
</organism>
<dbReference type="Proteomes" id="UP000738325">
    <property type="component" value="Unassembled WGS sequence"/>
</dbReference>
<dbReference type="EMBL" id="JAAAIP010001527">
    <property type="protein sequence ID" value="KAG0305899.1"/>
    <property type="molecule type" value="Genomic_DNA"/>
</dbReference>
<name>A0A9P6QZY3_9FUNG</name>
<comment type="caution">
    <text evidence="1">The sequence shown here is derived from an EMBL/GenBank/DDBJ whole genome shotgun (WGS) entry which is preliminary data.</text>
</comment>
<dbReference type="OrthoDB" id="2375366at2759"/>
<gene>
    <name evidence="1" type="ORF">BGZ99_001944</name>
</gene>
<evidence type="ECO:0000313" key="1">
    <source>
        <dbReference type="EMBL" id="KAG0305899.1"/>
    </source>
</evidence>
<keyword evidence="2" id="KW-1185">Reference proteome</keyword>